<accession>A0A0B0NVB4</accession>
<sequence length="32" mass="3568">MRSQGGGRLPQTHTASIRLHGQKSELWDPPLL</sequence>
<proteinExistence type="predicted"/>
<dbReference type="AlphaFoldDB" id="A0A0B0NVB4"/>
<evidence type="ECO:0000256" key="1">
    <source>
        <dbReference type="SAM" id="MobiDB-lite"/>
    </source>
</evidence>
<organism evidence="2 3">
    <name type="scientific">Gossypium arboreum</name>
    <name type="common">Tree cotton</name>
    <name type="synonym">Gossypium nanking</name>
    <dbReference type="NCBI Taxonomy" id="29729"/>
    <lineage>
        <taxon>Eukaryota</taxon>
        <taxon>Viridiplantae</taxon>
        <taxon>Streptophyta</taxon>
        <taxon>Embryophyta</taxon>
        <taxon>Tracheophyta</taxon>
        <taxon>Spermatophyta</taxon>
        <taxon>Magnoliopsida</taxon>
        <taxon>eudicotyledons</taxon>
        <taxon>Gunneridae</taxon>
        <taxon>Pentapetalae</taxon>
        <taxon>rosids</taxon>
        <taxon>malvids</taxon>
        <taxon>Malvales</taxon>
        <taxon>Malvaceae</taxon>
        <taxon>Malvoideae</taxon>
        <taxon>Gossypium</taxon>
    </lineage>
</organism>
<evidence type="ECO:0000313" key="3">
    <source>
        <dbReference type="Proteomes" id="UP000032142"/>
    </source>
</evidence>
<feature type="region of interest" description="Disordered" evidence="1">
    <location>
        <begin position="1"/>
        <end position="32"/>
    </location>
</feature>
<gene>
    <name evidence="2" type="ORF">F383_22408</name>
</gene>
<protein>
    <submittedName>
        <fullName evidence="2">Uncharacterized protein</fullName>
    </submittedName>
</protein>
<keyword evidence="3" id="KW-1185">Reference proteome</keyword>
<name>A0A0B0NVB4_GOSAR</name>
<reference evidence="3" key="1">
    <citation type="submission" date="2014-09" db="EMBL/GenBank/DDBJ databases">
        <authorList>
            <person name="Mudge J."/>
            <person name="Ramaraj T."/>
            <person name="Lindquist I.E."/>
            <person name="Bharti A.K."/>
            <person name="Sundararajan A."/>
            <person name="Cameron C.T."/>
            <person name="Woodward J.E."/>
            <person name="May G.D."/>
            <person name="Brubaker C."/>
            <person name="Broadhvest J."/>
            <person name="Wilkins T.A."/>
        </authorList>
    </citation>
    <scope>NUCLEOTIDE SEQUENCE</scope>
    <source>
        <strain evidence="3">cv. AKA8401</strain>
    </source>
</reference>
<evidence type="ECO:0000313" key="2">
    <source>
        <dbReference type="EMBL" id="KHG16770.1"/>
    </source>
</evidence>
<dbReference type="EMBL" id="KN406907">
    <property type="protein sequence ID" value="KHG16770.1"/>
    <property type="molecule type" value="Genomic_DNA"/>
</dbReference>
<dbReference type="Proteomes" id="UP000032142">
    <property type="component" value="Unassembled WGS sequence"/>
</dbReference>